<keyword evidence="4" id="KW-0788">Thiol protease</keyword>
<feature type="region of interest" description="Disordered" evidence="5">
    <location>
        <begin position="170"/>
        <end position="194"/>
    </location>
</feature>
<evidence type="ECO:0000256" key="5">
    <source>
        <dbReference type="SAM" id="MobiDB-lite"/>
    </source>
</evidence>
<name>A0ABP1Q1L2_9HEXA</name>
<dbReference type="Pfam" id="PF02902">
    <property type="entry name" value="Peptidase_C48"/>
    <property type="match status" value="1"/>
</dbReference>
<accession>A0ABP1Q1L2</accession>
<evidence type="ECO:0000256" key="1">
    <source>
        <dbReference type="ARBA" id="ARBA00005234"/>
    </source>
</evidence>
<dbReference type="Gene3D" id="3.40.395.10">
    <property type="entry name" value="Adenoviral Proteinase, Chain A"/>
    <property type="match status" value="1"/>
</dbReference>
<dbReference type="InterPro" id="IPR003653">
    <property type="entry name" value="Peptidase_C48_C"/>
</dbReference>
<comment type="caution">
    <text evidence="7">The sequence shown here is derived from an EMBL/GenBank/DDBJ whole genome shotgun (WGS) entry which is preliminary data.</text>
</comment>
<evidence type="ECO:0000256" key="2">
    <source>
        <dbReference type="ARBA" id="ARBA00022670"/>
    </source>
</evidence>
<evidence type="ECO:0000256" key="3">
    <source>
        <dbReference type="ARBA" id="ARBA00022801"/>
    </source>
</evidence>
<protein>
    <recommendedName>
        <fullName evidence="6">Ubiquitin-like protease family profile domain-containing protein</fullName>
    </recommendedName>
</protein>
<feature type="compositionally biased region" description="Basic and acidic residues" evidence="5">
    <location>
        <begin position="98"/>
        <end position="111"/>
    </location>
</feature>
<gene>
    <name evidence="7" type="ORF">ODALV1_LOCUS6300</name>
</gene>
<feature type="compositionally biased region" description="Pro residues" evidence="5">
    <location>
        <begin position="181"/>
        <end position="190"/>
    </location>
</feature>
<keyword evidence="8" id="KW-1185">Reference proteome</keyword>
<feature type="region of interest" description="Disordered" evidence="5">
    <location>
        <begin position="98"/>
        <end position="119"/>
    </location>
</feature>
<evidence type="ECO:0000259" key="6">
    <source>
        <dbReference type="PROSITE" id="PS50600"/>
    </source>
</evidence>
<dbReference type="InterPro" id="IPR038765">
    <property type="entry name" value="Papain-like_cys_pep_sf"/>
</dbReference>
<dbReference type="PANTHER" id="PTHR12606">
    <property type="entry name" value="SENTRIN/SUMO-SPECIFIC PROTEASE"/>
    <property type="match status" value="1"/>
</dbReference>
<evidence type="ECO:0000313" key="8">
    <source>
        <dbReference type="Proteomes" id="UP001642540"/>
    </source>
</evidence>
<evidence type="ECO:0000313" key="7">
    <source>
        <dbReference type="EMBL" id="CAL8086002.1"/>
    </source>
</evidence>
<reference evidence="7 8" key="1">
    <citation type="submission" date="2024-08" db="EMBL/GenBank/DDBJ databases">
        <authorList>
            <person name="Cucini C."/>
            <person name="Frati F."/>
        </authorList>
    </citation>
    <scope>NUCLEOTIDE SEQUENCE [LARGE SCALE GENOMIC DNA]</scope>
</reference>
<dbReference type="EMBL" id="CAXLJM020000019">
    <property type="protein sequence ID" value="CAL8086002.1"/>
    <property type="molecule type" value="Genomic_DNA"/>
</dbReference>
<keyword evidence="3" id="KW-0378">Hydrolase</keyword>
<organism evidence="7 8">
    <name type="scientific">Orchesella dallaii</name>
    <dbReference type="NCBI Taxonomy" id="48710"/>
    <lineage>
        <taxon>Eukaryota</taxon>
        <taxon>Metazoa</taxon>
        <taxon>Ecdysozoa</taxon>
        <taxon>Arthropoda</taxon>
        <taxon>Hexapoda</taxon>
        <taxon>Collembola</taxon>
        <taxon>Entomobryomorpha</taxon>
        <taxon>Entomobryoidea</taxon>
        <taxon>Orchesellidae</taxon>
        <taxon>Orchesellinae</taxon>
        <taxon>Orchesella</taxon>
    </lineage>
</organism>
<evidence type="ECO:0000256" key="4">
    <source>
        <dbReference type="ARBA" id="ARBA00022807"/>
    </source>
</evidence>
<dbReference type="SUPFAM" id="SSF54001">
    <property type="entry name" value="Cysteine proteinases"/>
    <property type="match status" value="1"/>
</dbReference>
<proteinExistence type="inferred from homology"/>
<feature type="domain" description="Ubiquitin-like protease family profile" evidence="6">
    <location>
        <begin position="226"/>
        <end position="396"/>
    </location>
</feature>
<dbReference type="PANTHER" id="PTHR12606:SF141">
    <property type="entry name" value="GH15225P-RELATED"/>
    <property type="match status" value="1"/>
</dbReference>
<sequence length="428" mass="49153">MSASQTSFRQRHRHHFHANLYDGDRHDFLSGMMRKPVVDVFIPESALENGDLLEDIIRKRCTFFANGDANDYQNNMSILGGTHLEYNVRLIPSHPENEVEGKASVNEKECSIDSDTPNEGSEAFMTGVVYSFVEVNSKTVEEEKTCETFSDSKQDEMICIDDISSCGAHPPAEKKARLSPSSPPPPPSPLLKPVTAPELTDEMLSLNWETLTNNHPNTTISQCGPNKIIQMDLASLLDTEWLSDSVVDFFFRLIQNRSNAEGCELPRIYCFFSTFYALLSSAKGLDNVKETTDQDIFKYDLVFFPACVSFHWRLVVVDPRRRVIRAFNSSRKNSRDLLICKNIQRFLEFEETKQTKQRGEIIEARGNWAINFVENIPQQGNSWDCGVFILQYAEYLSRHQSDFDFSQEHMPYYRQRVMHEIISERLLI</sequence>
<comment type="similarity">
    <text evidence="1">Belongs to the peptidase C48 family.</text>
</comment>
<keyword evidence="2" id="KW-0645">Protease</keyword>
<dbReference type="PROSITE" id="PS50600">
    <property type="entry name" value="ULP_PROTEASE"/>
    <property type="match status" value="1"/>
</dbReference>
<dbReference type="Proteomes" id="UP001642540">
    <property type="component" value="Unassembled WGS sequence"/>
</dbReference>